<name>A0A2G9Y961_9BACT</name>
<dbReference type="Pfam" id="PF04932">
    <property type="entry name" value="Wzy_C"/>
    <property type="match status" value="1"/>
</dbReference>
<feature type="transmembrane region" description="Helical" evidence="6">
    <location>
        <begin position="249"/>
        <end position="269"/>
    </location>
</feature>
<dbReference type="InterPro" id="IPR019734">
    <property type="entry name" value="TPR_rpt"/>
</dbReference>
<evidence type="ECO:0000256" key="6">
    <source>
        <dbReference type="SAM" id="Phobius"/>
    </source>
</evidence>
<dbReference type="Pfam" id="PF13414">
    <property type="entry name" value="TPR_11"/>
    <property type="match status" value="1"/>
</dbReference>
<evidence type="ECO:0000256" key="3">
    <source>
        <dbReference type="ARBA" id="ARBA00022989"/>
    </source>
</evidence>
<evidence type="ECO:0000256" key="1">
    <source>
        <dbReference type="ARBA" id="ARBA00004141"/>
    </source>
</evidence>
<feature type="transmembrane region" description="Helical" evidence="6">
    <location>
        <begin position="342"/>
        <end position="361"/>
    </location>
</feature>
<dbReference type="PANTHER" id="PTHR37422:SF13">
    <property type="entry name" value="LIPOPOLYSACCHARIDE BIOSYNTHESIS PROTEIN PA4999-RELATED"/>
    <property type="match status" value="1"/>
</dbReference>
<dbReference type="SMART" id="SM00028">
    <property type="entry name" value="TPR"/>
    <property type="match status" value="3"/>
</dbReference>
<dbReference type="Pfam" id="PF13181">
    <property type="entry name" value="TPR_8"/>
    <property type="match status" value="1"/>
</dbReference>
<feature type="transmembrane region" description="Helical" evidence="6">
    <location>
        <begin position="373"/>
        <end position="390"/>
    </location>
</feature>
<feature type="transmembrane region" description="Helical" evidence="6">
    <location>
        <begin position="396"/>
        <end position="411"/>
    </location>
</feature>
<evidence type="ECO:0000259" key="7">
    <source>
        <dbReference type="Pfam" id="PF04932"/>
    </source>
</evidence>
<organism evidence="8 9">
    <name type="scientific">bacterium (Candidatus Ratteibacteria) CG23_combo_of_CG06-09_8_20_14_all_48_7</name>
    <dbReference type="NCBI Taxonomy" id="2014292"/>
    <lineage>
        <taxon>Bacteria</taxon>
        <taxon>Candidatus Ratteibacteria</taxon>
    </lineage>
</organism>
<feature type="domain" description="O-antigen ligase-related" evidence="7">
    <location>
        <begin position="206"/>
        <end position="350"/>
    </location>
</feature>
<evidence type="ECO:0000313" key="9">
    <source>
        <dbReference type="Proteomes" id="UP000230392"/>
    </source>
</evidence>
<keyword evidence="4 6" id="KW-0472">Membrane</keyword>
<dbReference type="SUPFAM" id="SSF48452">
    <property type="entry name" value="TPR-like"/>
    <property type="match status" value="1"/>
</dbReference>
<feature type="transmembrane region" description="Helical" evidence="6">
    <location>
        <begin position="83"/>
        <end position="101"/>
    </location>
</feature>
<reference evidence="8 9" key="1">
    <citation type="submission" date="2017-09" db="EMBL/GenBank/DDBJ databases">
        <title>Depth-based differentiation of microbial function through sediment-hosted aquifers and enrichment of novel symbionts in the deep terrestrial subsurface.</title>
        <authorList>
            <person name="Probst A.J."/>
            <person name="Ladd B."/>
            <person name="Jarett J.K."/>
            <person name="Geller-Mcgrath D.E."/>
            <person name="Sieber C.M."/>
            <person name="Emerson J.B."/>
            <person name="Anantharaman K."/>
            <person name="Thomas B.C."/>
            <person name="Malmstrom R."/>
            <person name="Stieglmeier M."/>
            <person name="Klingl A."/>
            <person name="Woyke T."/>
            <person name="Ryan C.M."/>
            <person name="Banfield J.F."/>
        </authorList>
    </citation>
    <scope>NUCLEOTIDE SEQUENCE [LARGE SCALE GENOMIC DNA]</scope>
    <source>
        <strain evidence="8">CG23_combo_of_CG06-09_8_20_14_all_48_7</strain>
    </source>
</reference>
<dbReference type="GO" id="GO:0016020">
    <property type="term" value="C:membrane"/>
    <property type="evidence" value="ECO:0007669"/>
    <property type="project" value="UniProtKB-SubCell"/>
</dbReference>
<sequence length="572" mass="64526">MKIRIEDVITAVLFFLVSLCTFRSAYDYTLVRLLAVDFLVCILALSFLIRRQSFRLPLPVLLSFTAFAFLITVAIAFSTFPAATQRELPHVLIYFFLFLLGSQMSLSYLSLTAWFLGVLTLCGFVLRDYFSRGMIVTPLGNKNFFAGYLILLIPLAIALFSVSLLNWKPANKRYKAQATGKKSPSATSQQQIIISRVLTILLFCISILFVILLFLADSQASQVGLLFSLLFLAVVWFIDFFLPRFSLKIRRVFLGIAILVLLTAGLLGVKKGVPYFRQNVRFPLWQGSIAMIKEKPWSGFGPGTFLAGFQRFRPNNYYKLEVAAPLSDHGHNEYLELGSECGIPTLIIFLIFLGVIFWMSFKRRRVDSNRWPFIMGVLGGVAAILFDGFFSTNLRTFSVALLFWFLLGICVSGDEEKKINAKVKKPRVSDAVWITIILGSIFSGVLLLQEIRGQVYYKRGITSREAQDWSEAISNYQKAVQMDPANLQAFYKMAFAYANVGDAANAINVYNEILRVSPNFAKTYYNLALLSIRSGNKKDAITYLNLSLKYNSYDTDSQNLLKFIVSGVKKGE</sequence>
<dbReference type="PANTHER" id="PTHR37422">
    <property type="entry name" value="TEICHURONIC ACID BIOSYNTHESIS PROTEIN TUAE"/>
    <property type="match status" value="1"/>
</dbReference>
<feature type="transmembrane region" description="Helical" evidence="6">
    <location>
        <begin position="146"/>
        <end position="167"/>
    </location>
</feature>
<feature type="repeat" description="TPR" evidence="5">
    <location>
        <begin position="453"/>
        <end position="486"/>
    </location>
</feature>
<evidence type="ECO:0000256" key="5">
    <source>
        <dbReference type="PROSITE-ProRule" id="PRU00339"/>
    </source>
</evidence>
<feature type="transmembrane region" description="Helical" evidence="6">
    <location>
        <begin position="197"/>
        <end position="216"/>
    </location>
</feature>
<dbReference type="InterPro" id="IPR051533">
    <property type="entry name" value="WaaL-like"/>
</dbReference>
<feature type="transmembrane region" description="Helical" evidence="6">
    <location>
        <begin position="56"/>
        <end position="77"/>
    </location>
</feature>
<feature type="transmembrane region" description="Helical" evidence="6">
    <location>
        <begin position="222"/>
        <end position="242"/>
    </location>
</feature>
<comment type="subcellular location">
    <subcellularLocation>
        <location evidence="1">Membrane</location>
        <topology evidence="1">Multi-pass membrane protein</topology>
    </subcellularLocation>
</comment>
<feature type="transmembrane region" description="Helical" evidence="6">
    <location>
        <begin position="33"/>
        <end position="49"/>
    </location>
</feature>
<dbReference type="Gene3D" id="1.25.40.10">
    <property type="entry name" value="Tetratricopeptide repeat domain"/>
    <property type="match status" value="1"/>
</dbReference>
<protein>
    <recommendedName>
        <fullName evidence="7">O-antigen ligase-related domain-containing protein</fullName>
    </recommendedName>
</protein>
<dbReference type="AlphaFoldDB" id="A0A2G9Y961"/>
<comment type="caution">
    <text evidence="8">The sequence shown here is derived from an EMBL/GenBank/DDBJ whole genome shotgun (WGS) entry which is preliminary data.</text>
</comment>
<keyword evidence="5" id="KW-0802">TPR repeat</keyword>
<dbReference type="InterPro" id="IPR007016">
    <property type="entry name" value="O-antigen_ligase-rel_domated"/>
</dbReference>
<gene>
    <name evidence="8" type="ORF">COX46_05040</name>
</gene>
<proteinExistence type="predicted"/>
<dbReference type="PROSITE" id="PS50005">
    <property type="entry name" value="TPR"/>
    <property type="match status" value="2"/>
</dbReference>
<dbReference type="InterPro" id="IPR011990">
    <property type="entry name" value="TPR-like_helical_dom_sf"/>
</dbReference>
<dbReference type="EMBL" id="PCRF01000247">
    <property type="protein sequence ID" value="PIP15759.1"/>
    <property type="molecule type" value="Genomic_DNA"/>
</dbReference>
<feature type="repeat" description="TPR" evidence="5">
    <location>
        <begin position="487"/>
        <end position="520"/>
    </location>
</feature>
<feature type="transmembrane region" description="Helical" evidence="6">
    <location>
        <begin position="108"/>
        <end position="126"/>
    </location>
</feature>
<evidence type="ECO:0000256" key="2">
    <source>
        <dbReference type="ARBA" id="ARBA00022692"/>
    </source>
</evidence>
<keyword evidence="3 6" id="KW-1133">Transmembrane helix</keyword>
<evidence type="ECO:0000313" key="8">
    <source>
        <dbReference type="EMBL" id="PIP15759.1"/>
    </source>
</evidence>
<feature type="transmembrane region" description="Helical" evidence="6">
    <location>
        <begin position="431"/>
        <end position="448"/>
    </location>
</feature>
<evidence type="ECO:0000256" key="4">
    <source>
        <dbReference type="ARBA" id="ARBA00023136"/>
    </source>
</evidence>
<dbReference type="Proteomes" id="UP000230392">
    <property type="component" value="Unassembled WGS sequence"/>
</dbReference>
<accession>A0A2G9Y961</accession>
<keyword evidence="2 6" id="KW-0812">Transmembrane</keyword>